<name>A0A6V6Z8C8_9FLAO</name>
<protein>
    <recommendedName>
        <fullName evidence="3">DUF3805 domain-containing protein</fullName>
    </recommendedName>
</protein>
<evidence type="ECO:0000313" key="2">
    <source>
        <dbReference type="Proteomes" id="UP000530060"/>
    </source>
</evidence>
<reference evidence="1 2" key="1">
    <citation type="submission" date="2020-06" db="EMBL/GenBank/DDBJ databases">
        <authorList>
            <person name="Criscuolo A."/>
        </authorList>
    </citation>
    <scope>NUCLEOTIDE SEQUENCE [LARGE SCALE GENOMIC DNA]</scope>
    <source>
        <strain evidence="2">CIP 111411</strain>
    </source>
</reference>
<accession>A0A6V6Z8C8</accession>
<gene>
    <name evidence="1" type="ORF">FLAT13_04175</name>
</gene>
<dbReference type="EMBL" id="CAIJDP010000085">
    <property type="protein sequence ID" value="CAD0008061.1"/>
    <property type="molecule type" value="Genomic_DNA"/>
</dbReference>
<organism evidence="1 2">
    <name type="scientific">Flavobacterium salmonis</name>
    <dbReference type="NCBI Taxonomy" id="2654844"/>
    <lineage>
        <taxon>Bacteria</taxon>
        <taxon>Pseudomonadati</taxon>
        <taxon>Bacteroidota</taxon>
        <taxon>Flavobacteriia</taxon>
        <taxon>Flavobacteriales</taxon>
        <taxon>Flavobacteriaceae</taxon>
        <taxon>Flavobacterium</taxon>
    </lineage>
</organism>
<evidence type="ECO:0008006" key="3">
    <source>
        <dbReference type="Google" id="ProtNLM"/>
    </source>
</evidence>
<dbReference type="Proteomes" id="UP000530060">
    <property type="component" value="Unassembled WGS sequence"/>
</dbReference>
<proteinExistence type="predicted"/>
<keyword evidence="2" id="KW-1185">Reference proteome</keyword>
<dbReference type="AlphaFoldDB" id="A0A6V6Z8C8"/>
<comment type="caution">
    <text evidence="1">The sequence shown here is derived from an EMBL/GenBank/DDBJ whole genome shotgun (WGS) entry which is preliminary data.</text>
</comment>
<evidence type="ECO:0000313" key="1">
    <source>
        <dbReference type="EMBL" id="CAD0008061.1"/>
    </source>
</evidence>
<sequence>MQKSYIKQKDGSFVSNGVPYVEIYIDKKAHTIGSTTEYVDIMFDKLNTGPGSSNEIIALDNTRILIHYRKIEKEKKEQMVVFYPLADRFLNFSFVFYYTDDDNRSSKENAVYSIIKDGILVLEDYFLYRKI</sequence>